<name>A0A484FIJ4_COLOR</name>
<reference evidence="2" key="1">
    <citation type="journal article" date="2013" name="New Phytol.">
        <title>Comparative genomic and transcriptomic analyses reveal the hemibiotrophic stage shift of Colletotrichum fungi.</title>
        <authorList>
            <person name="Gan P."/>
            <person name="Ikeda K."/>
            <person name="Irieda H."/>
            <person name="Narusaka M."/>
            <person name="O'Connell R.J."/>
            <person name="Narusaka Y."/>
            <person name="Takano Y."/>
            <person name="Kubo Y."/>
            <person name="Shirasu K."/>
        </authorList>
    </citation>
    <scope>NUCLEOTIDE SEQUENCE [LARGE SCALE GENOMIC DNA]</scope>
    <source>
        <strain evidence="2">104-T / ATCC 96160 / CBS 514.97 / LARS 414 / MAFF 240422</strain>
    </source>
</reference>
<dbReference type="OrthoDB" id="3786236at2759"/>
<protein>
    <submittedName>
        <fullName evidence="1">Uncharacterized protein</fullName>
    </submittedName>
</protein>
<keyword evidence="2" id="KW-1185">Reference proteome</keyword>
<dbReference type="Pfam" id="PF14273">
    <property type="entry name" value="DUF4360"/>
    <property type="match status" value="1"/>
</dbReference>
<proteinExistence type="predicted"/>
<dbReference type="Proteomes" id="UP000014480">
    <property type="component" value="Unassembled WGS sequence"/>
</dbReference>
<gene>
    <name evidence="1" type="ORF">Cob_v009690</name>
</gene>
<reference evidence="2" key="2">
    <citation type="journal article" date="2019" name="Mol. Plant Microbe Interact.">
        <title>Genome sequence resources for four phytopathogenic fungi from the Colletotrichum orbiculare species complex.</title>
        <authorList>
            <person name="Gan P."/>
            <person name="Tsushima A."/>
            <person name="Narusaka M."/>
            <person name="Narusaka Y."/>
            <person name="Takano Y."/>
            <person name="Kubo Y."/>
            <person name="Shirasu K."/>
        </authorList>
    </citation>
    <scope>GENOME REANNOTATION</scope>
    <source>
        <strain evidence="2">104-T / ATCC 96160 / CBS 514.97 / LARS 414 / MAFF 240422</strain>
    </source>
</reference>
<evidence type="ECO:0000313" key="1">
    <source>
        <dbReference type="EMBL" id="TDZ17385.1"/>
    </source>
</evidence>
<accession>A0A484FIJ4</accession>
<dbReference type="EMBL" id="AMCV02000029">
    <property type="protein sequence ID" value="TDZ17385.1"/>
    <property type="molecule type" value="Genomic_DNA"/>
</dbReference>
<evidence type="ECO:0000313" key="2">
    <source>
        <dbReference type="Proteomes" id="UP000014480"/>
    </source>
</evidence>
<dbReference type="InterPro" id="IPR025649">
    <property type="entry name" value="DUF4360"/>
</dbReference>
<comment type="caution">
    <text evidence="1">The sequence shown here is derived from an EMBL/GenBank/DDBJ whole genome shotgun (WGS) entry which is preliminary data.</text>
</comment>
<organism evidence="1 2">
    <name type="scientific">Colletotrichum orbiculare (strain 104-T / ATCC 96160 / CBS 514.97 / LARS 414 / MAFF 240422)</name>
    <name type="common">Cucumber anthracnose fungus</name>
    <name type="synonym">Colletotrichum lagenarium</name>
    <dbReference type="NCBI Taxonomy" id="1213857"/>
    <lineage>
        <taxon>Eukaryota</taxon>
        <taxon>Fungi</taxon>
        <taxon>Dikarya</taxon>
        <taxon>Ascomycota</taxon>
        <taxon>Pezizomycotina</taxon>
        <taxon>Sordariomycetes</taxon>
        <taxon>Hypocreomycetidae</taxon>
        <taxon>Glomerellales</taxon>
        <taxon>Glomerellaceae</taxon>
        <taxon>Colletotrichum</taxon>
        <taxon>Colletotrichum orbiculare species complex</taxon>
    </lineage>
</organism>
<dbReference type="AlphaFoldDB" id="A0A484FIJ4"/>
<sequence>MTSAPHCHLDVIVRGGLYLGPNTKVDFYTSAYWSEAASETVTKHATSSSGSSGLAKNVAVSQRLNSASTCVGSNGYVGILNVNFRIVSQGGSRVVFGKERDSSPVTESLGLTSLSC</sequence>